<proteinExistence type="predicted"/>
<accession>A0A511W6L8</accession>
<organism evidence="1 2">
    <name type="scientific">Alkalibacillus haloalkaliphilus</name>
    <dbReference type="NCBI Taxonomy" id="94136"/>
    <lineage>
        <taxon>Bacteria</taxon>
        <taxon>Bacillati</taxon>
        <taxon>Bacillota</taxon>
        <taxon>Bacilli</taxon>
        <taxon>Bacillales</taxon>
        <taxon>Bacillaceae</taxon>
        <taxon>Alkalibacillus</taxon>
    </lineage>
</organism>
<dbReference type="Proteomes" id="UP000321440">
    <property type="component" value="Unassembled WGS sequence"/>
</dbReference>
<dbReference type="RefSeq" id="WP_146816325.1">
    <property type="nucleotide sequence ID" value="NZ_BJYA01000011.1"/>
</dbReference>
<comment type="caution">
    <text evidence="1">The sequence shown here is derived from an EMBL/GenBank/DDBJ whole genome shotgun (WGS) entry which is preliminary data.</text>
</comment>
<evidence type="ECO:0000313" key="2">
    <source>
        <dbReference type="Proteomes" id="UP000321440"/>
    </source>
</evidence>
<dbReference type="EMBL" id="BJYA01000011">
    <property type="protein sequence ID" value="GEN45948.1"/>
    <property type="molecule type" value="Genomic_DNA"/>
</dbReference>
<keyword evidence="2" id="KW-1185">Reference proteome</keyword>
<evidence type="ECO:0000313" key="1">
    <source>
        <dbReference type="EMBL" id="GEN45948.1"/>
    </source>
</evidence>
<sequence>MKWYKLIVPAAVGATVGAYVGKKIKEQWIVPEVALKHVKELFKQDGPISGSWILMEKEVYEKDGQEHIAYQGGISRTVDGQTQHYKFYVDASTGQLLDSYLI</sequence>
<dbReference type="OrthoDB" id="2989832at2"/>
<protein>
    <submittedName>
        <fullName evidence="1">Uncharacterized protein</fullName>
    </submittedName>
</protein>
<dbReference type="AlphaFoldDB" id="A0A511W6L8"/>
<name>A0A511W6L8_9BACI</name>
<gene>
    <name evidence="1" type="ORF">AHA02nite_17240</name>
</gene>
<reference evidence="1 2" key="1">
    <citation type="submission" date="2019-07" db="EMBL/GenBank/DDBJ databases">
        <title>Whole genome shotgun sequence of Alkalibacillus haloalkaliphilus NBRC 103110.</title>
        <authorList>
            <person name="Hosoyama A."/>
            <person name="Uohara A."/>
            <person name="Ohji S."/>
            <person name="Ichikawa N."/>
        </authorList>
    </citation>
    <scope>NUCLEOTIDE SEQUENCE [LARGE SCALE GENOMIC DNA]</scope>
    <source>
        <strain evidence="1 2">NBRC 103110</strain>
    </source>
</reference>